<feature type="transmembrane region" description="Helical" evidence="2">
    <location>
        <begin position="40"/>
        <end position="67"/>
    </location>
</feature>
<evidence type="ECO:0000313" key="3">
    <source>
        <dbReference type="EMBL" id="GAB1316989.1"/>
    </source>
</evidence>
<keyword evidence="2" id="KW-1133">Transmembrane helix</keyword>
<sequence>MADVYTPPPDSTYLLLTPFQMPTESGPVWAMAFSGDSATFLTAALSVALTVIFVCIWNVICFLFIFLSRGKSQRRYAALVTLWNSNDAWFAFRELASYTYHYFNSSAADFWYGLALALLAFCVYGGSLALGIVGPSLVRIGSVAPVRPSIVFYPATPAAAAYADQLKDFGIRAPSVLRALGSVEAAKVTMRPRVRFDYNKNYGTSENNELIHQLTYGYRLGGVELGLQQGAGLELAVDGGCVTEYGWYDPGIQTENVENYTLWKNSDGQMDFIVPIDPYSIQNAPKASFISHPGADAQFARNGTTSFAIIVWSAHRSSISSSDDPWYATESRNSSVPRPYDPQFWMKRARPVLSCWEKNTWSWAGQAVSDVTQLRNVAGIKVAQSLLSMLEAAFTVPTIVRIGNASGDSALRSRTTSPNGVIDASASSIHDDLERLLVASFVASRNVFVDAIMFEQDGTYPNLVEDSTGQPAAGAGDFVISSPDIQTFSLGGIIAILVILILLLLTESAISCIIRLHHQPKNPSADEERQNGATATKDGTAISAAEATVPNDGTIIENNNNQSPTASKKPNPTNNRLIRFKVLMASQLFRRIYETAPGQEDKSWPCEKPFPEVTPENSHEFDLAACAGQHTLCKGHIAPS</sequence>
<dbReference type="EMBL" id="BAAFSV010000004">
    <property type="protein sequence ID" value="GAB1316989.1"/>
    <property type="molecule type" value="Genomic_DNA"/>
</dbReference>
<dbReference type="GeneID" id="98177942"/>
<evidence type="ECO:0000313" key="4">
    <source>
        <dbReference type="Proteomes" id="UP001628179"/>
    </source>
</evidence>
<gene>
    <name evidence="3" type="ORF">MFIFM68171_07199</name>
</gene>
<proteinExistence type="predicted"/>
<accession>A0ABQ0GGU4</accession>
<evidence type="ECO:0000256" key="2">
    <source>
        <dbReference type="SAM" id="Phobius"/>
    </source>
</evidence>
<name>A0ABQ0GGU4_9PEZI</name>
<comment type="caution">
    <text evidence="3">The sequence shown here is derived from an EMBL/GenBank/DDBJ whole genome shotgun (WGS) entry which is preliminary data.</text>
</comment>
<feature type="transmembrane region" description="Helical" evidence="2">
    <location>
        <begin position="488"/>
        <end position="514"/>
    </location>
</feature>
<keyword evidence="2" id="KW-0812">Transmembrane</keyword>
<feature type="region of interest" description="Disordered" evidence="1">
    <location>
        <begin position="520"/>
        <end position="573"/>
    </location>
</feature>
<feature type="compositionally biased region" description="Polar residues" evidence="1">
    <location>
        <begin position="556"/>
        <end position="573"/>
    </location>
</feature>
<evidence type="ECO:0000256" key="1">
    <source>
        <dbReference type="SAM" id="MobiDB-lite"/>
    </source>
</evidence>
<feature type="transmembrane region" description="Helical" evidence="2">
    <location>
        <begin position="110"/>
        <end position="133"/>
    </location>
</feature>
<organism evidence="3 4">
    <name type="scientific">Madurella fahalii</name>
    <dbReference type="NCBI Taxonomy" id="1157608"/>
    <lineage>
        <taxon>Eukaryota</taxon>
        <taxon>Fungi</taxon>
        <taxon>Dikarya</taxon>
        <taxon>Ascomycota</taxon>
        <taxon>Pezizomycotina</taxon>
        <taxon>Sordariomycetes</taxon>
        <taxon>Sordariomycetidae</taxon>
        <taxon>Sordariales</taxon>
        <taxon>Sordariales incertae sedis</taxon>
        <taxon>Madurella</taxon>
    </lineage>
</organism>
<protein>
    <submittedName>
        <fullName evidence="3">Uncharacterized protein</fullName>
    </submittedName>
</protein>
<keyword evidence="2" id="KW-0472">Membrane</keyword>
<reference evidence="3 4" key="1">
    <citation type="submission" date="2024-09" db="EMBL/GenBank/DDBJ databases">
        <title>Itraconazole resistance in Madurella fahalii resulting from another homologue of gene encoding cytochrome P450 14-alpha sterol demethylase (CYP51).</title>
        <authorList>
            <person name="Yoshioka I."/>
            <person name="Fahal A.H."/>
            <person name="Kaneko S."/>
            <person name="Yaguchi T."/>
        </authorList>
    </citation>
    <scope>NUCLEOTIDE SEQUENCE [LARGE SCALE GENOMIC DNA]</scope>
    <source>
        <strain evidence="3 4">IFM 68171</strain>
    </source>
</reference>
<dbReference type="RefSeq" id="XP_070918720.1">
    <property type="nucleotide sequence ID" value="XM_071062619.1"/>
</dbReference>
<dbReference type="Proteomes" id="UP001628179">
    <property type="component" value="Unassembled WGS sequence"/>
</dbReference>
<keyword evidence="4" id="KW-1185">Reference proteome</keyword>